<dbReference type="Proteomes" id="UP000748108">
    <property type="component" value="Unassembled WGS sequence"/>
</dbReference>
<dbReference type="SUPFAM" id="SSF51306">
    <property type="entry name" value="LexA/Signal peptidase"/>
    <property type="match status" value="1"/>
</dbReference>
<feature type="active site" evidence="6">
    <location>
        <position position="108"/>
    </location>
</feature>
<dbReference type="PROSITE" id="PS00761">
    <property type="entry name" value="SPASE_I_3"/>
    <property type="match status" value="1"/>
</dbReference>
<evidence type="ECO:0000256" key="7">
    <source>
        <dbReference type="RuleBase" id="RU362042"/>
    </source>
</evidence>
<comment type="similarity">
    <text evidence="3 7">Belongs to the peptidase S26 family.</text>
</comment>
<dbReference type="PRINTS" id="PR00727">
    <property type="entry name" value="LEADERPTASE"/>
</dbReference>
<dbReference type="Gene3D" id="2.10.109.10">
    <property type="entry name" value="Umud Fragment, subunit A"/>
    <property type="match status" value="1"/>
</dbReference>
<dbReference type="EC" id="3.4.21.89" evidence="4 7"/>
<comment type="caution">
    <text evidence="10">The sequence shown here is derived from an EMBL/GenBank/DDBJ whole genome shotgun (WGS) entry which is preliminary data.</text>
</comment>
<dbReference type="GO" id="GO:0009003">
    <property type="term" value="F:signal peptidase activity"/>
    <property type="evidence" value="ECO:0007669"/>
    <property type="project" value="UniProtKB-EC"/>
</dbReference>
<keyword evidence="5 7" id="KW-0378">Hydrolase</keyword>
<evidence type="ECO:0000256" key="2">
    <source>
        <dbReference type="ARBA" id="ARBA00004401"/>
    </source>
</evidence>
<evidence type="ECO:0000256" key="6">
    <source>
        <dbReference type="PIRSR" id="PIRSR600223-1"/>
    </source>
</evidence>
<proteinExistence type="inferred from homology"/>
<evidence type="ECO:0000256" key="3">
    <source>
        <dbReference type="ARBA" id="ARBA00009370"/>
    </source>
</evidence>
<evidence type="ECO:0000259" key="9">
    <source>
        <dbReference type="Pfam" id="PF10502"/>
    </source>
</evidence>
<evidence type="ECO:0000313" key="11">
    <source>
        <dbReference type="Proteomes" id="UP000748108"/>
    </source>
</evidence>
<dbReference type="PANTHER" id="PTHR43390:SF1">
    <property type="entry name" value="CHLOROPLAST PROCESSING PEPTIDASE"/>
    <property type="match status" value="1"/>
</dbReference>
<accession>A0A947CZS8</accession>
<dbReference type="GO" id="GO:0006465">
    <property type="term" value="P:signal peptide processing"/>
    <property type="evidence" value="ECO:0007669"/>
    <property type="project" value="InterPro"/>
</dbReference>
<dbReference type="CDD" id="cd06530">
    <property type="entry name" value="S26_SPase_I"/>
    <property type="match status" value="1"/>
</dbReference>
<organism evidence="10 11">
    <name type="scientific">Hydrogenibacillus schlegelii</name>
    <name type="common">Bacillus schlegelii</name>
    <dbReference type="NCBI Taxonomy" id="1484"/>
    <lineage>
        <taxon>Bacteria</taxon>
        <taxon>Bacillati</taxon>
        <taxon>Bacillota</taxon>
        <taxon>Bacilli</taxon>
        <taxon>Bacillales</taxon>
        <taxon>Bacillales Family X. Incertae Sedis</taxon>
        <taxon>Hydrogenibacillus</taxon>
    </lineage>
</organism>
<gene>
    <name evidence="10" type="primary">lepB</name>
    <name evidence="10" type="ORF">KM312_02255</name>
</gene>
<evidence type="ECO:0000313" key="10">
    <source>
        <dbReference type="EMBL" id="MBT9281476.1"/>
    </source>
</evidence>
<dbReference type="InterPro" id="IPR019757">
    <property type="entry name" value="Pept_S26A_signal_pept_1_Lys-AS"/>
</dbReference>
<dbReference type="InterPro" id="IPR036286">
    <property type="entry name" value="LexA/Signal_pep-like_sf"/>
</dbReference>
<dbReference type="GO" id="GO:0004252">
    <property type="term" value="F:serine-type endopeptidase activity"/>
    <property type="evidence" value="ECO:0007669"/>
    <property type="project" value="InterPro"/>
</dbReference>
<dbReference type="Pfam" id="PF10502">
    <property type="entry name" value="Peptidase_S26"/>
    <property type="match status" value="1"/>
</dbReference>
<dbReference type="InterPro" id="IPR019533">
    <property type="entry name" value="Peptidase_S26"/>
</dbReference>
<keyword evidence="7" id="KW-0472">Membrane</keyword>
<dbReference type="EMBL" id="JAHHQF010000039">
    <property type="protein sequence ID" value="MBT9281476.1"/>
    <property type="molecule type" value="Genomic_DNA"/>
</dbReference>
<dbReference type="InterPro" id="IPR000223">
    <property type="entry name" value="Pept_S26A_signal_pept_1"/>
</dbReference>
<dbReference type="GO" id="GO:0005886">
    <property type="term" value="C:plasma membrane"/>
    <property type="evidence" value="ECO:0007669"/>
    <property type="project" value="UniProtKB-SubCell"/>
</dbReference>
<dbReference type="PANTHER" id="PTHR43390">
    <property type="entry name" value="SIGNAL PEPTIDASE I"/>
    <property type="match status" value="1"/>
</dbReference>
<dbReference type="PROSITE" id="PS00760">
    <property type="entry name" value="SPASE_I_2"/>
    <property type="match status" value="1"/>
</dbReference>
<feature type="transmembrane region" description="Helical" evidence="7">
    <location>
        <begin position="77"/>
        <end position="100"/>
    </location>
</feature>
<protein>
    <recommendedName>
        <fullName evidence="4 7">Signal peptidase I</fullName>
        <ecNumber evidence="4 7">3.4.21.89</ecNumber>
    </recommendedName>
</protein>
<feature type="region of interest" description="Disordered" evidence="8">
    <location>
        <begin position="42"/>
        <end position="68"/>
    </location>
</feature>
<dbReference type="InterPro" id="IPR019758">
    <property type="entry name" value="Pept_S26A_signal_pept_1_CS"/>
</dbReference>
<evidence type="ECO:0000256" key="8">
    <source>
        <dbReference type="SAM" id="MobiDB-lite"/>
    </source>
</evidence>
<keyword evidence="7" id="KW-1133">Transmembrane helix</keyword>
<comment type="catalytic activity">
    <reaction evidence="1 7">
        <text>Cleavage of hydrophobic, N-terminal signal or leader sequences from secreted and periplasmic proteins.</text>
        <dbReference type="EC" id="3.4.21.89"/>
    </reaction>
</comment>
<evidence type="ECO:0000256" key="1">
    <source>
        <dbReference type="ARBA" id="ARBA00000677"/>
    </source>
</evidence>
<reference evidence="10" key="1">
    <citation type="journal article" date="2021" name="Microbiology">
        <title>Metagenomic Analysis of the Microbial Community in the Underground Coal Fire Area (Kemerovo Region, Russia) Revealed Predominance of Thermophilic Members of the Phyla Deinococcus-thermus, Aquificae, and Firmicutes.</title>
        <authorList>
            <person name="Kadnikov V."/>
            <person name="Mardanov A.V."/>
            <person name="Beletsky A.V."/>
            <person name="Karnachuk O.V."/>
            <person name="Ravin N.V."/>
        </authorList>
    </citation>
    <scope>NUCLEOTIDE SEQUENCE</scope>
    <source>
        <strain evidence="10">RBS10-49</strain>
    </source>
</reference>
<evidence type="ECO:0000256" key="4">
    <source>
        <dbReference type="ARBA" id="ARBA00013208"/>
    </source>
</evidence>
<keyword evidence="7" id="KW-0812">Transmembrane</keyword>
<evidence type="ECO:0000256" key="5">
    <source>
        <dbReference type="ARBA" id="ARBA00022801"/>
    </source>
</evidence>
<comment type="subcellular location">
    <subcellularLocation>
        <location evidence="2">Cell membrane</location>
        <topology evidence="2">Single-pass type II membrane protein</topology>
    </subcellularLocation>
    <subcellularLocation>
        <location evidence="7">Membrane</location>
        <topology evidence="7">Single-pass type II membrane protein</topology>
    </subcellularLocation>
</comment>
<dbReference type="OrthoDB" id="9802919at2"/>
<dbReference type="AlphaFoldDB" id="A0A947CZS8"/>
<dbReference type="NCBIfam" id="TIGR02227">
    <property type="entry name" value="sigpep_I_bact"/>
    <property type="match status" value="1"/>
</dbReference>
<feature type="domain" description="Peptidase S26" evidence="9">
    <location>
        <begin position="78"/>
        <end position="247"/>
    </location>
</feature>
<name>A0A947CZS8_HYDSH</name>
<feature type="active site" evidence="6">
    <location>
        <position position="149"/>
    </location>
</feature>
<sequence length="257" mass="29044">MKGRRARRAVLFFRAGGTSWAVRQAGTLRRLPGIGYTGVDRQGGPDVADEHKAAEVDAGGAAPPEATKRRRSLTRELWDWTKAIAIAVVLSVLVRTYVFAPTIVDGESMMTTLETHERVIVNKLIYRFEAPKRGDIIVFHATPDKDFIKRIVGLPGDRLEVRRDVLYVNGRPVDEPYLAENKALWKKELEEAHLPPDLPFTEDFTVDRVPPGTVFVLGDNRRNSTDSRVLGPVPLSRIVGRAEFVFWPLDRFRWLHP</sequence>
<keyword evidence="7" id="KW-0645">Protease</keyword>